<dbReference type="Pfam" id="PF09347">
    <property type="entry name" value="DUF1989"/>
    <property type="match status" value="1"/>
</dbReference>
<name>A0ABW5E526_9BACT</name>
<keyword evidence="3" id="KW-1185">Reference proteome</keyword>
<evidence type="ECO:0000313" key="2">
    <source>
        <dbReference type="EMBL" id="MFD2275534.1"/>
    </source>
</evidence>
<dbReference type="InterPro" id="IPR018959">
    <property type="entry name" value="DUF1989"/>
</dbReference>
<accession>A0ABW5E526</accession>
<evidence type="ECO:0000313" key="3">
    <source>
        <dbReference type="Proteomes" id="UP001597297"/>
    </source>
</evidence>
<comment type="caution">
    <text evidence="2">The sequence shown here is derived from an EMBL/GenBank/DDBJ whole genome shotgun (WGS) entry which is preliminary data.</text>
</comment>
<gene>
    <name evidence="2" type="ORF">ACFSQZ_03540</name>
</gene>
<dbReference type="Proteomes" id="UP001597297">
    <property type="component" value="Unassembled WGS sequence"/>
</dbReference>
<dbReference type="RefSeq" id="WP_377092760.1">
    <property type="nucleotide sequence ID" value="NZ_JBHSJM010000001.1"/>
</dbReference>
<protein>
    <submittedName>
        <fullName evidence="2">Urea amidolyase associated protein UAAP1</fullName>
    </submittedName>
</protein>
<dbReference type="PANTHER" id="PTHR31527:SF0">
    <property type="entry name" value="RE64534P"/>
    <property type="match status" value="1"/>
</dbReference>
<dbReference type="InterPro" id="IPR017792">
    <property type="entry name" value="UAAP1"/>
</dbReference>
<proteinExistence type="predicted"/>
<dbReference type="NCBIfam" id="TIGR03425">
    <property type="entry name" value="urea_degr_2"/>
    <property type="match status" value="1"/>
</dbReference>
<evidence type="ECO:0000259" key="1">
    <source>
        <dbReference type="Pfam" id="PF09347"/>
    </source>
</evidence>
<dbReference type="PANTHER" id="PTHR31527">
    <property type="entry name" value="RE64534P"/>
    <property type="match status" value="1"/>
</dbReference>
<sequence length="240" mass="27256">MSKSALYQWTLQPSGMWSQRIKRGKTLRITDLEGGANVGVLLYNADQMLERYNMPDTLKGQYIFYLTHPYCLHSDMGHILASITADTVGWHDTVCGCSNQQLIEEKYGVKTYQEAGNDFYRDGHENFLIELSKWGLGIRDMVPNINLFSKVTPDELGNLNFVEGNSKAGDYIELRFEMDTLVVLNSCPHPLDNSSNYQAKKVSLEVFNADPVADDDACKNSRPENIRAFKNTENYYLLNS</sequence>
<organism evidence="2 3">
    <name type="scientific">Rubritalea spongiae</name>
    <dbReference type="NCBI Taxonomy" id="430797"/>
    <lineage>
        <taxon>Bacteria</taxon>
        <taxon>Pseudomonadati</taxon>
        <taxon>Verrucomicrobiota</taxon>
        <taxon>Verrucomicrobiia</taxon>
        <taxon>Verrucomicrobiales</taxon>
        <taxon>Rubritaleaceae</taxon>
        <taxon>Rubritalea</taxon>
    </lineage>
</organism>
<feature type="domain" description="DUF1989" evidence="1">
    <location>
        <begin position="10"/>
        <end position="181"/>
    </location>
</feature>
<reference evidence="3" key="1">
    <citation type="journal article" date="2019" name="Int. J. Syst. Evol. Microbiol.">
        <title>The Global Catalogue of Microorganisms (GCM) 10K type strain sequencing project: providing services to taxonomists for standard genome sequencing and annotation.</title>
        <authorList>
            <consortium name="The Broad Institute Genomics Platform"/>
            <consortium name="The Broad Institute Genome Sequencing Center for Infectious Disease"/>
            <person name="Wu L."/>
            <person name="Ma J."/>
        </authorList>
    </citation>
    <scope>NUCLEOTIDE SEQUENCE [LARGE SCALE GENOMIC DNA]</scope>
    <source>
        <strain evidence="3">JCM 16545</strain>
    </source>
</reference>
<dbReference type="EMBL" id="JBHUJC010000010">
    <property type="protein sequence ID" value="MFD2275534.1"/>
    <property type="molecule type" value="Genomic_DNA"/>
</dbReference>